<feature type="region of interest" description="Disordered" evidence="1">
    <location>
        <begin position="57"/>
        <end position="84"/>
    </location>
</feature>
<feature type="non-terminal residue" evidence="2">
    <location>
        <position position="1"/>
    </location>
</feature>
<evidence type="ECO:0000313" key="3">
    <source>
        <dbReference type="Proteomes" id="UP000287033"/>
    </source>
</evidence>
<accession>A0A401TVG3</accession>
<sequence>PVSRPHEAPYLDCTRPSVQTTPGPVYRQYRAQTPNRIYRPHWAQSLNLRWSQCPDLTGPRLQIAPGPVSRPEQAESPDHTRPSL</sequence>
<gene>
    <name evidence="2" type="ORF">chiPu_0030767</name>
</gene>
<name>A0A401TVG3_CHIPU</name>
<keyword evidence="3" id="KW-1185">Reference proteome</keyword>
<evidence type="ECO:0000256" key="1">
    <source>
        <dbReference type="SAM" id="MobiDB-lite"/>
    </source>
</evidence>
<reference evidence="2 3" key="1">
    <citation type="journal article" date="2018" name="Nat. Ecol. Evol.">
        <title>Shark genomes provide insights into elasmobranch evolution and the origin of vertebrates.</title>
        <authorList>
            <person name="Hara Y"/>
            <person name="Yamaguchi K"/>
            <person name="Onimaru K"/>
            <person name="Kadota M"/>
            <person name="Koyanagi M"/>
            <person name="Keeley SD"/>
            <person name="Tatsumi K"/>
            <person name="Tanaka K"/>
            <person name="Motone F"/>
            <person name="Kageyama Y"/>
            <person name="Nozu R"/>
            <person name="Adachi N"/>
            <person name="Nishimura O"/>
            <person name="Nakagawa R"/>
            <person name="Tanegashima C"/>
            <person name="Kiyatake I"/>
            <person name="Matsumoto R"/>
            <person name="Murakumo K"/>
            <person name="Nishida K"/>
            <person name="Terakita A"/>
            <person name="Kuratani S"/>
            <person name="Sato K"/>
            <person name="Hyodo S Kuraku.S."/>
        </authorList>
    </citation>
    <scope>NUCLEOTIDE SEQUENCE [LARGE SCALE GENOMIC DNA]</scope>
</reference>
<dbReference type="AlphaFoldDB" id="A0A401TVG3"/>
<organism evidence="2 3">
    <name type="scientific">Chiloscyllium punctatum</name>
    <name type="common">Brownbanded bambooshark</name>
    <name type="synonym">Hemiscyllium punctatum</name>
    <dbReference type="NCBI Taxonomy" id="137246"/>
    <lineage>
        <taxon>Eukaryota</taxon>
        <taxon>Metazoa</taxon>
        <taxon>Chordata</taxon>
        <taxon>Craniata</taxon>
        <taxon>Vertebrata</taxon>
        <taxon>Chondrichthyes</taxon>
        <taxon>Elasmobranchii</taxon>
        <taxon>Galeomorphii</taxon>
        <taxon>Galeoidea</taxon>
        <taxon>Orectolobiformes</taxon>
        <taxon>Hemiscylliidae</taxon>
        <taxon>Chiloscyllium</taxon>
    </lineage>
</organism>
<feature type="region of interest" description="Disordered" evidence="1">
    <location>
        <begin position="1"/>
        <end position="23"/>
    </location>
</feature>
<dbReference type="Proteomes" id="UP000287033">
    <property type="component" value="Unassembled WGS sequence"/>
</dbReference>
<comment type="caution">
    <text evidence="2">The sequence shown here is derived from an EMBL/GenBank/DDBJ whole genome shotgun (WGS) entry which is preliminary data.</text>
</comment>
<feature type="compositionally biased region" description="Basic and acidic residues" evidence="1">
    <location>
        <begin position="72"/>
        <end position="84"/>
    </location>
</feature>
<evidence type="ECO:0000313" key="2">
    <source>
        <dbReference type="EMBL" id="GCC46618.1"/>
    </source>
</evidence>
<dbReference type="EMBL" id="BEZZ01192638">
    <property type="protein sequence ID" value="GCC46618.1"/>
    <property type="molecule type" value="Genomic_DNA"/>
</dbReference>
<proteinExistence type="predicted"/>
<protein>
    <submittedName>
        <fullName evidence="2">Uncharacterized protein</fullName>
    </submittedName>
</protein>